<evidence type="ECO:0000313" key="2">
    <source>
        <dbReference type="Proteomes" id="UP001610563"/>
    </source>
</evidence>
<evidence type="ECO:0000313" key="1">
    <source>
        <dbReference type="EMBL" id="KAL2782346.1"/>
    </source>
</evidence>
<gene>
    <name evidence="1" type="ORF">BJX66DRAFT_320945</name>
</gene>
<organism evidence="1 2">
    <name type="scientific">Aspergillus keveii</name>
    <dbReference type="NCBI Taxonomy" id="714993"/>
    <lineage>
        <taxon>Eukaryota</taxon>
        <taxon>Fungi</taxon>
        <taxon>Dikarya</taxon>
        <taxon>Ascomycota</taxon>
        <taxon>Pezizomycotina</taxon>
        <taxon>Eurotiomycetes</taxon>
        <taxon>Eurotiomycetidae</taxon>
        <taxon>Eurotiales</taxon>
        <taxon>Aspergillaceae</taxon>
        <taxon>Aspergillus</taxon>
        <taxon>Aspergillus subgen. Nidulantes</taxon>
    </lineage>
</organism>
<sequence length="117" mass="14166">MRPRRCYVLQRFTERDTPLATRFPSRRTPCRPGISQLSNKFFCGIWVTPGTLLVEERYSLDSLLDGYDHPRWKTNWRRDPRPHQTPMMSSLAYWRRDPESAWKWRILAWVGQQQSRK</sequence>
<name>A0ABR4FGH7_9EURO</name>
<dbReference type="Proteomes" id="UP001610563">
    <property type="component" value="Unassembled WGS sequence"/>
</dbReference>
<comment type="caution">
    <text evidence="1">The sequence shown here is derived from an EMBL/GenBank/DDBJ whole genome shotgun (WGS) entry which is preliminary data.</text>
</comment>
<reference evidence="1 2" key="1">
    <citation type="submission" date="2024-07" db="EMBL/GenBank/DDBJ databases">
        <title>Section-level genome sequencing and comparative genomics of Aspergillus sections Usti and Cavernicolus.</title>
        <authorList>
            <consortium name="Lawrence Berkeley National Laboratory"/>
            <person name="Nybo J.L."/>
            <person name="Vesth T.C."/>
            <person name="Theobald S."/>
            <person name="Frisvad J.C."/>
            <person name="Larsen T.O."/>
            <person name="Kjaerboelling I."/>
            <person name="Rothschild-Mancinelli K."/>
            <person name="Lyhne E.K."/>
            <person name="Kogle M.E."/>
            <person name="Barry K."/>
            <person name="Clum A."/>
            <person name="Na H."/>
            <person name="Ledsgaard L."/>
            <person name="Lin J."/>
            <person name="Lipzen A."/>
            <person name="Kuo A."/>
            <person name="Riley R."/>
            <person name="Mondo S."/>
            <person name="Labutti K."/>
            <person name="Haridas S."/>
            <person name="Pangalinan J."/>
            <person name="Salamov A.A."/>
            <person name="Simmons B.A."/>
            <person name="Magnuson J.K."/>
            <person name="Chen J."/>
            <person name="Drula E."/>
            <person name="Henrissat B."/>
            <person name="Wiebenga A."/>
            <person name="Lubbers R.J."/>
            <person name="Gomes A.C."/>
            <person name="Makela M.R."/>
            <person name="Stajich J."/>
            <person name="Grigoriev I.V."/>
            <person name="Mortensen U.H."/>
            <person name="De Vries R.P."/>
            <person name="Baker S.E."/>
            <person name="Andersen M.R."/>
        </authorList>
    </citation>
    <scope>NUCLEOTIDE SEQUENCE [LARGE SCALE GENOMIC DNA]</scope>
    <source>
        <strain evidence="1 2">CBS 209.92</strain>
    </source>
</reference>
<protein>
    <submittedName>
        <fullName evidence="1">Uncharacterized protein</fullName>
    </submittedName>
</protein>
<dbReference type="EMBL" id="JBFTWV010000508">
    <property type="protein sequence ID" value="KAL2782346.1"/>
    <property type="molecule type" value="Genomic_DNA"/>
</dbReference>
<accession>A0ABR4FGH7</accession>
<feature type="non-terminal residue" evidence="1">
    <location>
        <position position="117"/>
    </location>
</feature>
<proteinExistence type="predicted"/>
<keyword evidence="2" id="KW-1185">Reference proteome</keyword>